<comment type="similarity">
    <text evidence="1 4">Belongs to the eukaryotic ribosomal protein eL19 family.</text>
</comment>
<organism evidence="7">
    <name type="scientific">uncultured euryarchaeote Rifle_16ft_4_minimus_25120</name>
    <dbReference type="NCBI Taxonomy" id="1665191"/>
    <lineage>
        <taxon>Archaea</taxon>
        <taxon>Methanobacteriati</taxon>
        <taxon>Methanobacteriota</taxon>
        <taxon>environmental samples</taxon>
    </lineage>
</organism>
<dbReference type="CDD" id="cd00481">
    <property type="entry name" value="Ribosomal_L19e"/>
    <property type="match status" value="1"/>
</dbReference>
<evidence type="ECO:0000313" key="7">
    <source>
        <dbReference type="EMBL" id="AKQ01772.1"/>
    </source>
</evidence>
<evidence type="ECO:0000256" key="3">
    <source>
        <dbReference type="ARBA" id="ARBA00023274"/>
    </source>
</evidence>
<dbReference type="InterPro" id="IPR000196">
    <property type="entry name" value="Ribosomal_eL19_dom"/>
</dbReference>
<dbReference type="PANTHER" id="PTHR10722">
    <property type="entry name" value="60S RIBOSOMAL PROTEIN L19"/>
    <property type="match status" value="1"/>
</dbReference>
<keyword evidence="3 4" id="KW-0687">Ribonucleoprotein</keyword>
<evidence type="ECO:0000259" key="6">
    <source>
        <dbReference type="SMART" id="SM01416"/>
    </source>
</evidence>
<keyword evidence="4" id="KW-0699">rRNA-binding</keyword>
<gene>
    <name evidence="4" type="primary">rpl19e</name>
</gene>
<evidence type="ECO:0000256" key="4">
    <source>
        <dbReference type="HAMAP-Rule" id="MF_01475"/>
    </source>
</evidence>
<dbReference type="SMART" id="SM01416">
    <property type="entry name" value="Ribosomal_L19e"/>
    <property type="match status" value="1"/>
</dbReference>
<reference evidence="7" key="1">
    <citation type="journal article" date="2015" name="ISME J.">
        <title>Aquifer environment selects for microbial species cohorts in sediment and groundwater.</title>
        <authorList>
            <person name="Hug L.A."/>
            <person name="Thomas B.C."/>
            <person name="Brown C.T."/>
            <person name="Frischkorn K.R."/>
            <person name="Williams K.H."/>
            <person name="Tringe S.G."/>
            <person name="Banfield J.F."/>
        </authorList>
    </citation>
    <scope>NUCLEOTIDE SEQUENCE</scope>
</reference>
<dbReference type="GO" id="GO:0006412">
    <property type="term" value="P:translation"/>
    <property type="evidence" value="ECO:0007669"/>
    <property type="project" value="UniProtKB-UniRule"/>
</dbReference>
<dbReference type="InterPro" id="IPR057260">
    <property type="entry name" value="Ribosomal_L19e_C"/>
</dbReference>
<dbReference type="GO" id="GO:0003735">
    <property type="term" value="F:structural constituent of ribosome"/>
    <property type="evidence" value="ECO:0007669"/>
    <property type="project" value="InterPro"/>
</dbReference>
<dbReference type="InterPro" id="IPR057259">
    <property type="entry name" value="Ribosomal_L19e"/>
</dbReference>
<dbReference type="Gene3D" id="1.10.1650.10">
    <property type="match status" value="1"/>
</dbReference>
<dbReference type="EMBL" id="KT006977">
    <property type="protein sequence ID" value="AKQ01772.1"/>
    <property type="molecule type" value="Genomic_DNA"/>
</dbReference>
<dbReference type="Gene3D" id="1.10.1200.240">
    <property type="match status" value="1"/>
</dbReference>
<dbReference type="InterPro" id="IPR015972">
    <property type="entry name" value="Ribosomal_eL19_dom1"/>
</dbReference>
<keyword evidence="4" id="KW-0694">RNA-binding</keyword>
<dbReference type="NCBIfam" id="NF006343">
    <property type="entry name" value="PRK08570.1"/>
    <property type="match status" value="1"/>
</dbReference>
<feature type="compositionally biased region" description="Basic residues" evidence="5">
    <location>
        <begin position="60"/>
        <end position="80"/>
    </location>
</feature>
<dbReference type="InterPro" id="IPR035970">
    <property type="entry name" value="60S_ribosomal_eL19_sf"/>
</dbReference>
<accession>A0A0H4T5Q2</accession>
<evidence type="ECO:0000256" key="2">
    <source>
        <dbReference type="ARBA" id="ARBA00022980"/>
    </source>
</evidence>
<feature type="region of interest" description="Disordered" evidence="5">
    <location>
        <begin position="53"/>
        <end position="92"/>
    </location>
</feature>
<comment type="subunit">
    <text evidence="4">Part of the 50S ribosomal subunit.</text>
</comment>
<feature type="domain" description="Large ribosomal subunit protein eL19" evidence="6">
    <location>
        <begin position="2"/>
        <end position="147"/>
    </location>
</feature>
<sequence>MRFDYQRRLAASILGVGRNRVWISTDPKEQENILDAITREQIRALIQRNVLQKRPEKGVSRGRARHRAAQRAKGRRRGPGTRKGGTNARTPRKSRWVGLIRAMRRRLRELKAEGRIDAHTYRRFYAQAHGGMFKSTAHLEQQLRAAGVVKEAKT</sequence>
<dbReference type="HAMAP" id="MF_01475">
    <property type="entry name" value="Ribosomal_eL19"/>
    <property type="match status" value="1"/>
</dbReference>
<dbReference type="SUPFAM" id="SSF48140">
    <property type="entry name" value="Ribosomal protein L19 (L19e)"/>
    <property type="match status" value="1"/>
</dbReference>
<evidence type="ECO:0000256" key="1">
    <source>
        <dbReference type="ARBA" id="ARBA00011082"/>
    </source>
</evidence>
<name>A0A0H4T5Q2_9EURY</name>
<proteinExistence type="inferred from homology"/>
<comment type="function">
    <text evidence="4">Binds to the 23S rRNA.</text>
</comment>
<dbReference type="InterPro" id="IPR039547">
    <property type="entry name" value="Ribosomal_eL19"/>
</dbReference>
<dbReference type="Pfam" id="PF25476">
    <property type="entry name" value="Ribosomal_L19e_C"/>
    <property type="match status" value="1"/>
</dbReference>
<dbReference type="GO" id="GO:0070180">
    <property type="term" value="F:large ribosomal subunit rRNA binding"/>
    <property type="evidence" value="ECO:0007669"/>
    <property type="project" value="UniProtKB-UniRule"/>
</dbReference>
<protein>
    <recommendedName>
        <fullName evidence="4">Large ribosomal subunit protein eL19</fullName>
    </recommendedName>
</protein>
<dbReference type="GO" id="GO:0022625">
    <property type="term" value="C:cytosolic large ribosomal subunit"/>
    <property type="evidence" value="ECO:0007669"/>
    <property type="project" value="InterPro"/>
</dbReference>
<keyword evidence="2 4" id="KW-0689">Ribosomal protein</keyword>
<dbReference type="AlphaFoldDB" id="A0A0H4T5Q2"/>
<dbReference type="Pfam" id="PF01280">
    <property type="entry name" value="Ribosomal_L19e"/>
    <property type="match status" value="1"/>
</dbReference>
<evidence type="ECO:0000256" key="5">
    <source>
        <dbReference type="SAM" id="MobiDB-lite"/>
    </source>
</evidence>